<dbReference type="Gene3D" id="6.10.140.420">
    <property type="match status" value="1"/>
</dbReference>
<feature type="domain" description="CWF21" evidence="2">
    <location>
        <begin position="130"/>
        <end position="179"/>
    </location>
</feature>
<keyword evidence="4" id="KW-1185">Reference proteome</keyword>
<name>A0AAD8ME94_9APIA</name>
<dbReference type="InterPro" id="IPR047491">
    <property type="entry name" value="RRC1-like_cwf21"/>
</dbReference>
<accession>A0AAD8ME94</accession>
<dbReference type="InterPro" id="IPR013170">
    <property type="entry name" value="mRNA_splic_Cwf21_dom"/>
</dbReference>
<sequence>MLRALTLERSQIMEAMGFALDNVADVCKDVRREDETQLQGKRFGLLAATIPMTQPKSRGFTDTEKNEPMLTTSKWARDDSESDDKLKTNTMGLGLTYSLSGSANTCEIPKCVEMDLATDASVLVHPDSRINEEQRQKLRNVDVALIEYRDSLEDWGVKDVGENEKKVAFHRKHLESKLVVDFNENTLINSELQIKESRYESHVSSRKRNRSPSESRSPQRKSSSRDGGRKNEGNRDTGDIERHLDKTNELERERKRDGEKSASRDIDDGKEVEKEIGNKEG</sequence>
<feature type="compositionally biased region" description="Basic and acidic residues" evidence="1">
    <location>
        <begin position="223"/>
        <end position="281"/>
    </location>
</feature>
<dbReference type="EMBL" id="JAUIZM010000007">
    <property type="protein sequence ID" value="KAK1372510.1"/>
    <property type="molecule type" value="Genomic_DNA"/>
</dbReference>
<evidence type="ECO:0000259" key="2">
    <source>
        <dbReference type="SMART" id="SM01115"/>
    </source>
</evidence>
<dbReference type="GO" id="GO:0005634">
    <property type="term" value="C:nucleus"/>
    <property type="evidence" value="ECO:0007669"/>
    <property type="project" value="UniProtKB-ARBA"/>
</dbReference>
<dbReference type="CDD" id="cd21371">
    <property type="entry name" value="cwf21_RRC1-like"/>
    <property type="match status" value="1"/>
</dbReference>
<reference evidence="3" key="2">
    <citation type="submission" date="2023-05" db="EMBL/GenBank/DDBJ databases">
        <authorList>
            <person name="Schelkunov M.I."/>
        </authorList>
    </citation>
    <scope>NUCLEOTIDE SEQUENCE</scope>
    <source>
        <strain evidence="3">Hsosn_3</strain>
        <tissue evidence="3">Leaf</tissue>
    </source>
</reference>
<evidence type="ECO:0000313" key="4">
    <source>
        <dbReference type="Proteomes" id="UP001237642"/>
    </source>
</evidence>
<evidence type="ECO:0000313" key="3">
    <source>
        <dbReference type="EMBL" id="KAK1372510.1"/>
    </source>
</evidence>
<feature type="region of interest" description="Disordered" evidence="1">
    <location>
        <begin position="197"/>
        <end position="281"/>
    </location>
</feature>
<dbReference type="Pfam" id="PF08312">
    <property type="entry name" value="cwf21"/>
    <property type="match status" value="1"/>
</dbReference>
<proteinExistence type="predicted"/>
<reference evidence="3" key="1">
    <citation type="submission" date="2023-02" db="EMBL/GenBank/DDBJ databases">
        <title>Genome of toxic invasive species Heracleum sosnowskyi carries increased number of genes despite the absence of recent whole-genome duplications.</title>
        <authorList>
            <person name="Schelkunov M."/>
            <person name="Shtratnikova V."/>
            <person name="Makarenko M."/>
            <person name="Klepikova A."/>
            <person name="Omelchenko D."/>
            <person name="Novikova G."/>
            <person name="Obukhova E."/>
            <person name="Bogdanov V."/>
            <person name="Penin A."/>
            <person name="Logacheva M."/>
        </authorList>
    </citation>
    <scope>NUCLEOTIDE SEQUENCE</scope>
    <source>
        <strain evidence="3">Hsosn_3</strain>
        <tissue evidence="3">Leaf</tissue>
    </source>
</reference>
<dbReference type="AlphaFoldDB" id="A0AAD8ME94"/>
<protein>
    <recommendedName>
        <fullName evidence="2">CWF21 domain-containing protein</fullName>
    </recommendedName>
</protein>
<comment type="caution">
    <text evidence="3">The sequence shown here is derived from an EMBL/GenBank/DDBJ whole genome shotgun (WGS) entry which is preliminary data.</text>
</comment>
<dbReference type="SMART" id="SM01115">
    <property type="entry name" value="cwf21"/>
    <property type="match status" value="1"/>
</dbReference>
<organism evidence="3 4">
    <name type="scientific">Heracleum sosnowskyi</name>
    <dbReference type="NCBI Taxonomy" id="360622"/>
    <lineage>
        <taxon>Eukaryota</taxon>
        <taxon>Viridiplantae</taxon>
        <taxon>Streptophyta</taxon>
        <taxon>Embryophyta</taxon>
        <taxon>Tracheophyta</taxon>
        <taxon>Spermatophyta</taxon>
        <taxon>Magnoliopsida</taxon>
        <taxon>eudicotyledons</taxon>
        <taxon>Gunneridae</taxon>
        <taxon>Pentapetalae</taxon>
        <taxon>asterids</taxon>
        <taxon>campanulids</taxon>
        <taxon>Apiales</taxon>
        <taxon>Apiaceae</taxon>
        <taxon>Apioideae</taxon>
        <taxon>apioid superclade</taxon>
        <taxon>Tordylieae</taxon>
        <taxon>Tordyliinae</taxon>
        <taxon>Heracleum</taxon>
    </lineage>
</organism>
<dbReference type="Proteomes" id="UP001237642">
    <property type="component" value="Unassembled WGS sequence"/>
</dbReference>
<gene>
    <name evidence="3" type="ORF">POM88_028703</name>
</gene>
<evidence type="ECO:0000256" key="1">
    <source>
        <dbReference type="SAM" id="MobiDB-lite"/>
    </source>
</evidence>